<dbReference type="InterPro" id="IPR055210">
    <property type="entry name" value="CtpA/B_N"/>
</dbReference>
<evidence type="ECO:0000256" key="2">
    <source>
        <dbReference type="ARBA" id="ARBA00009179"/>
    </source>
</evidence>
<dbReference type="SUPFAM" id="SSF50156">
    <property type="entry name" value="PDZ domain-like"/>
    <property type="match status" value="1"/>
</dbReference>
<comment type="caution">
    <text evidence="12">The sequence shown here is derived from an EMBL/GenBank/DDBJ whole genome shotgun (WGS) entry which is preliminary data.</text>
</comment>
<dbReference type="FunFam" id="2.30.42.10:FF:000063">
    <property type="entry name" value="Peptidase, S41 family"/>
    <property type="match status" value="1"/>
</dbReference>
<dbReference type="Gene3D" id="3.30.750.44">
    <property type="match status" value="1"/>
</dbReference>
<dbReference type="InterPro" id="IPR036366">
    <property type="entry name" value="PGBDSf"/>
</dbReference>
<proteinExistence type="inferred from homology"/>
<comment type="similarity">
    <text evidence="2 9">Belongs to the peptidase S41A family.</text>
</comment>
<reference evidence="12 13" key="1">
    <citation type="journal article" date="2016" name="Front. Microbiol.">
        <title>Comprehensive Phylogenetic Analysis of Bovine Non-aureus Staphylococci Species Based on Whole-Genome Sequencing.</title>
        <authorList>
            <person name="Naushad S."/>
            <person name="Barkema H.W."/>
            <person name="Luby C."/>
            <person name="Condas L.A."/>
            <person name="Nobrega D.B."/>
            <person name="Carson D.A."/>
            <person name="De Buck J."/>
        </authorList>
    </citation>
    <scope>NUCLEOTIDE SEQUENCE [LARGE SCALE GENOMIC DNA]</scope>
    <source>
        <strain evidence="12 13">SNUC 4781</strain>
    </source>
</reference>
<dbReference type="InterPro" id="IPR041489">
    <property type="entry name" value="PDZ_6"/>
</dbReference>
<dbReference type="SMART" id="SM00245">
    <property type="entry name" value="TSPc"/>
    <property type="match status" value="1"/>
</dbReference>
<dbReference type="FunFam" id="3.30.750.44:FF:000001">
    <property type="entry name" value="S41 family peptidase"/>
    <property type="match status" value="1"/>
</dbReference>
<evidence type="ECO:0000256" key="7">
    <source>
        <dbReference type="ARBA" id="ARBA00022825"/>
    </source>
</evidence>
<dbReference type="NCBIfam" id="TIGR00225">
    <property type="entry name" value="prc"/>
    <property type="match status" value="1"/>
</dbReference>
<feature type="domain" description="PDZ" evidence="11">
    <location>
        <begin position="113"/>
        <end position="181"/>
    </location>
</feature>
<dbReference type="SUPFAM" id="SSF52096">
    <property type="entry name" value="ClpP/crotonase"/>
    <property type="match status" value="1"/>
</dbReference>
<dbReference type="GO" id="GO:0005886">
    <property type="term" value="C:plasma membrane"/>
    <property type="evidence" value="ECO:0007669"/>
    <property type="project" value="UniProtKB-SubCell"/>
</dbReference>
<dbReference type="Pfam" id="PF22694">
    <property type="entry name" value="CtpB_N-like"/>
    <property type="match status" value="1"/>
</dbReference>
<dbReference type="Gene3D" id="2.30.42.10">
    <property type="match status" value="1"/>
</dbReference>
<name>A0A3A0VKK9_STAGA</name>
<keyword evidence="4 9" id="KW-0645">Protease</keyword>
<dbReference type="CDD" id="cd06782">
    <property type="entry name" value="cpPDZ_CPP-like"/>
    <property type="match status" value="1"/>
</dbReference>
<dbReference type="Gene3D" id="3.90.226.10">
    <property type="entry name" value="2-enoyl-CoA Hydratase, Chain A, domain 1"/>
    <property type="match status" value="1"/>
</dbReference>
<organism evidence="12 13">
    <name type="scientific">Staphylococcus gallinarum</name>
    <dbReference type="NCBI Taxonomy" id="1293"/>
    <lineage>
        <taxon>Bacteria</taxon>
        <taxon>Bacillati</taxon>
        <taxon>Bacillota</taxon>
        <taxon>Bacilli</taxon>
        <taxon>Bacillales</taxon>
        <taxon>Staphylococcaceae</taxon>
        <taxon>Staphylococcus</taxon>
    </lineage>
</organism>
<dbReference type="InterPro" id="IPR002477">
    <property type="entry name" value="Peptidoglycan-bd-like"/>
</dbReference>
<dbReference type="PANTHER" id="PTHR32060:SF30">
    <property type="entry name" value="CARBOXY-TERMINAL PROCESSING PROTEASE CTPA"/>
    <property type="match status" value="1"/>
</dbReference>
<dbReference type="PROSITE" id="PS50106">
    <property type="entry name" value="PDZ"/>
    <property type="match status" value="1"/>
</dbReference>
<evidence type="ECO:0000256" key="9">
    <source>
        <dbReference type="RuleBase" id="RU004404"/>
    </source>
</evidence>
<sequence length="485" mass="54194">MSDNKEIQDQDEQVEQQRKRISFKKSNLILLLLTIIILTVLITVFATIAISHWSSGLNGQQRTEMKKVQQVYKTLNNEYYKNTNSEKLSEAAIDGMVKDLDDPYSEYMTKKETTSFNEDVSGDFVGIGAEMQKKNNKIEITSPMKSSPAEKAGIRPKDVVTKVNGKSVKGKPLESIVKQVRGKQGTKVTLTIERANQEHEITIKRDKIHVKSVEYEKHKNIGVFTINKFQNSTSGELKSAIIKAHKDGVKNIVIDLRNNPGGLLDEAVKMANIFIDKGKTVVQLQKGNHKEKVTAPNDALKEAKDMHVSILVNKGSASASEVFTGAMKDYGKAKVYGTKTFGKGIVQTTHEFNDGSLLKFTNMKWLTPKSHYIHGKGIKPDIKISEPAYQSLNVIPNKKVYKLNDTDKNVKTMKIGLTALGFKVDNKTDKFDHSLESAIKAFQSKNDLTVTGEFDKPTNEKFTQSLVNKANGEDTVLENLLEKIK</sequence>
<evidence type="ECO:0000313" key="12">
    <source>
        <dbReference type="EMBL" id="RIP32790.1"/>
    </source>
</evidence>
<keyword evidence="10" id="KW-0472">Membrane</keyword>
<dbReference type="EMBL" id="QYJN01000008">
    <property type="protein sequence ID" value="RIP32790.1"/>
    <property type="molecule type" value="Genomic_DNA"/>
</dbReference>
<dbReference type="Proteomes" id="UP000265541">
    <property type="component" value="Unassembled WGS sequence"/>
</dbReference>
<evidence type="ECO:0000259" key="11">
    <source>
        <dbReference type="PROSITE" id="PS50106"/>
    </source>
</evidence>
<protein>
    <recommendedName>
        <fullName evidence="3">Probable CtpA-like serine protease</fullName>
    </recommendedName>
</protein>
<dbReference type="InterPro" id="IPR036034">
    <property type="entry name" value="PDZ_sf"/>
</dbReference>
<dbReference type="GO" id="GO:0004175">
    <property type="term" value="F:endopeptidase activity"/>
    <property type="evidence" value="ECO:0007669"/>
    <property type="project" value="TreeGrafter"/>
</dbReference>
<dbReference type="InterPro" id="IPR029045">
    <property type="entry name" value="ClpP/crotonase-like_dom_sf"/>
</dbReference>
<comment type="subcellular location">
    <subcellularLocation>
        <location evidence="1">Cell membrane</location>
        <topology evidence="1">Single-pass membrane protein</topology>
    </subcellularLocation>
</comment>
<evidence type="ECO:0000313" key="13">
    <source>
        <dbReference type="Proteomes" id="UP000265541"/>
    </source>
</evidence>
<evidence type="ECO:0000256" key="6">
    <source>
        <dbReference type="ARBA" id="ARBA00022801"/>
    </source>
</evidence>
<dbReference type="Pfam" id="PF17820">
    <property type="entry name" value="PDZ_6"/>
    <property type="match status" value="1"/>
</dbReference>
<keyword evidence="8 10" id="KW-1133">Transmembrane helix</keyword>
<dbReference type="GO" id="GO:0030288">
    <property type="term" value="C:outer membrane-bounded periplasmic space"/>
    <property type="evidence" value="ECO:0007669"/>
    <property type="project" value="TreeGrafter"/>
</dbReference>
<accession>A0A3A0VKK9</accession>
<dbReference type="GO" id="GO:0007165">
    <property type="term" value="P:signal transduction"/>
    <property type="evidence" value="ECO:0007669"/>
    <property type="project" value="TreeGrafter"/>
</dbReference>
<dbReference type="SUPFAM" id="SSF47090">
    <property type="entry name" value="PGBD-like"/>
    <property type="match status" value="1"/>
</dbReference>
<dbReference type="OrthoDB" id="9812068at2"/>
<dbReference type="SMART" id="SM00228">
    <property type="entry name" value="PDZ"/>
    <property type="match status" value="1"/>
</dbReference>
<dbReference type="RefSeq" id="WP_119486223.1">
    <property type="nucleotide sequence ID" value="NZ_QYJN01000008.1"/>
</dbReference>
<dbReference type="AlphaFoldDB" id="A0A3A0VKK9"/>
<dbReference type="GO" id="GO:0006508">
    <property type="term" value="P:proteolysis"/>
    <property type="evidence" value="ECO:0007669"/>
    <property type="project" value="UniProtKB-KW"/>
</dbReference>
<dbReference type="InterPro" id="IPR001478">
    <property type="entry name" value="PDZ"/>
</dbReference>
<evidence type="ECO:0000256" key="3">
    <source>
        <dbReference type="ARBA" id="ARBA00022029"/>
    </source>
</evidence>
<keyword evidence="5 10" id="KW-0812">Transmembrane</keyword>
<feature type="transmembrane region" description="Helical" evidence="10">
    <location>
        <begin position="28"/>
        <end position="53"/>
    </location>
</feature>
<evidence type="ECO:0000256" key="5">
    <source>
        <dbReference type="ARBA" id="ARBA00022692"/>
    </source>
</evidence>
<dbReference type="PANTHER" id="PTHR32060">
    <property type="entry name" value="TAIL-SPECIFIC PROTEASE"/>
    <property type="match status" value="1"/>
</dbReference>
<dbReference type="InterPro" id="IPR004447">
    <property type="entry name" value="Peptidase_S41A"/>
</dbReference>
<evidence type="ECO:0000256" key="10">
    <source>
        <dbReference type="SAM" id="Phobius"/>
    </source>
</evidence>
<dbReference type="InterPro" id="IPR036365">
    <property type="entry name" value="PGBD-like_sf"/>
</dbReference>
<evidence type="ECO:0000256" key="4">
    <source>
        <dbReference type="ARBA" id="ARBA00022670"/>
    </source>
</evidence>
<dbReference type="InterPro" id="IPR005151">
    <property type="entry name" value="Tail-specific_protease"/>
</dbReference>
<dbReference type="Gene3D" id="1.10.101.10">
    <property type="entry name" value="PGBD-like superfamily/PGBD"/>
    <property type="match status" value="1"/>
</dbReference>
<dbReference type="CDD" id="cd07560">
    <property type="entry name" value="Peptidase_S41_CPP"/>
    <property type="match status" value="1"/>
</dbReference>
<dbReference type="GO" id="GO:0008236">
    <property type="term" value="F:serine-type peptidase activity"/>
    <property type="evidence" value="ECO:0007669"/>
    <property type="project" value="UniProtKB-KW"/>
</dbReference>
<dbReference type="Pfam" id="PF01471">
    <property type="entry name" value="PG_binding_1"/>
    <property type="match status" value="1"/>
</dbReference>
<keyword evidence="6 9" id="KW-0378">Hydrolase</keyword>
<gene>
    <name evidence="12" type="ORF">BUZ14_12725</name>
</gene>
<evidence type="ECO:0000256" key="1">
    <source>
        <dbReference type="ARBA" id="ARBA00004162"/>
    </source>
</evidence>
<keyword evidence="7 9" id="KW-0720">Serine protease</keyword>
<evidence type="ECO:0000256" key="8">
    <source>
        <dbReference type="ARBA" id="ARBA00022989"/>
    </source>
</evidence>
<dbReference type="Pfam" id="PF03572">
    <property type="entry name" value="Peptidase_S41"/>
    <property type="match status" value="1"/>
</dbReference>